<evidence type="ECO:0000313" key="4">
    <source>
        <dbReference type="Proteomes" id="UP001138802"/>
    </source>
</evidence>
<keyword evidence="4" id="KW-1185">Reference proteome</keyword>
<dbReference type="PANTHER" id="PTHR43674:SF2">
    <property type="entry name" value="BETA-UREIDOPROPIONASE"/>
    <property type="match status" value="1"/>
</dbReference>
<dbReference type="AlphaFoldDB" id="A0A9X1BAP5"/>
<dbReference type="SUPFAM" id="SSF56317">
    <property type="entry name" value="Carbon-nitrogen hydrolase"/>
    <property type="match status" value="1"/>
</dbReference>
<dbReference type="InterPro" id="IPR050345">
    <property type="entry name" value="Aliph_Amidase/BUP"/>
</dbReference>
<dbReference type="PANTHER" id="PTHR43674">
    <property type="entry name" value="NITRILASE C965.09-RELATED"/>
    <property type="match status" value="1"/>
</dbReference>
<dbReference type="Pfam" id="PF00795">
    <property type="entry name" value="CN_hydrolase"/>
    <property type="match status" value="1"/>
</dbReference>
<dbReference type="Gene3D" id="3.60.110.10">
    <property type="entry name" value="Carbon-nitrogen hydrolase"/>
    <property type="match status" value="1"/>
</dbReference>
<dbReference type="EMBL" id="NRSD01000024">
    <property type="protein sequence ID" value="MBK1646398.1"/>
    <property type="molecule type" value="Genomic_DNA"/>
</dbReference>
<dbReference type="PROSITE" id="PS50263">
    <property type="entry name" value="CN_HYDROLASE"/>
    <property type="match status" value="1"/>
</dbReference>
<dbReference type="CDD" id="cd07576">
    <property type="entry name" value="R-amidase_like"/>
    <property type="match status" value="1"/>
</dbReference>
<dbReference type="Proteomes" id="UP001138802">
    <property type="component" value="Unassembled WGS sequence"/>
</dbReference>
<comment type="caution">
    <text evidence="3">The sequence shown here is derived from an EMBL/GenBank/DDBJ whole genome shotgun (WGS) entry which is preliminary data.</text>
</comment>
<dbReference type="InterPro" id="IPR036526">
    <property type="entry name" value="C-N_Hydrolase_sf"/>
</dbReference>
<dbReference type="InterPro" id="IPR003010">
    <property type="entry name" value="C-N_Hydrolase"/>
</dbReference>
<evidence type="ECO:0000259" key="2">
    <source>
        <dbReference type="PROSITE" id="PS50263"/>
    </source>
</evidence>
<accession>A0A9X1BAP5</accession>
<feature type="domain" description="CN hydrolase" evidence="2">
    <location>
        <begin position="18"/>
        <end position="285"/>
    </location>
</feature>
<reference evidence="3 4" key="1">
    <citation type="journal article" date="2020" name="Microorganisms">
        <title>Osmotic Adaptation and Compatible Solute Biosynthesis of Phototrophic Bacteria as Revealed from Genome Analyses.</title>
        <authorList>
            <person name="Imhoff J.F."/>
            <person name="Rahn T."/>
            <person name="Kunzel S."/>
            <person name="Keller A."/>
            <person name="Neulinger S.C."/>
        </authorList>
    </citation>
    <scope>NUCLEOTIDE SEQUENCE [LARGE SCALE GENOMIC DNA]</scope>
    <source>
        <strain evidence="3 4">DSM 21303</strain>
    </source>
</reference>
<gene>
    <name evidence="3" type="ORF">CKO25_17450</name>
</gene>
<evidence type="ECO:0000256" key="1">
    <source>
        <dbReference type="ARBA" id="ARBA00022801"/>
    </source>
</evidence>
<name>A0A9X1BAP5_9GAMM</name>
<keyword evidence="1" id="KW-0378">Hydrolase</keyword>
<dbReference type="InterPro" id="IPR044083">
    <property type="entry name" value="RamA-like"/>
</dbReference>
<protein>
    <submittedName>
        <fullName evidence="3">Nitrilase</fullName>
    </submittedName>
</protein>
<dbReference type="GO" id="GO:0050126">
    <property type="term" value="F:N-carbamoylputrescine amidase activity"/>
    <property type="evidence" value="ECO:0007669"/>
    <property type="project" value="TreeGrafter"/>
</dbReference>
<sequence>MIITTHIKTTAPAFGEGIRLAIVQATGSAGTPEAIRDNLRQLAASTALACAHEAQLVAFPELYLSGYAVPPDRLHALAMDTTAAPLQEVAAIAAEQRVGIICPYPERARVAGEIHYYDAIALFGPDGTLLKNYRKTHLWGPDEKLIWSAGYREPEEGPAFTVHEVNGFPIGLLNCYEAEFPELTRQLALAGARLVVIPTAADESTKLSTGKWTSPPYPDVSKLIIPANAWMNHCFVAYCNRCLGETLDGELVGRYLGNSVVASPHGELLVAARNEPTLLLVDCVPGDFGPTHPESTNYHQDRRPELY</sequence>
<organism evidence="3 4">
    <name type="scientific">Thiocapsa imhoffii</name>
    <dbReference type="NCBI Taxonomy" id="382777"/>
    <lineage>
        <taxon>Bacteria</taxon>
        <taxon>Pseudomonadati</taxon>
        <taxon>Pseudomonadota</taxon>
        <taxon>Gammaproteobacteria</taxon>
        <taxon>Chromatiales</taxon>
        <taxon>Chromatiaceae</taxon>
        <taxon>Thiocapsa</taxon>
    </lineage>
</organism>
<evidence type="ECO:0000313" key="3">
    <source>
        <dbReference type="EMBL" id="MBK1646398.1"/>
    </source>
</evidence>
<dbReference type="GO" id="GO:0033388">
    <property type="term" value="P:putrescine biosynthetic process from arginine"/>
    <property type="evidence" value="ECO:0007669"/>
    <property type="project" value="TreeGrafter"/>
</dbReference>
<proteinExistence type="predicted"/>
<dbReference type="RefSeq" id="WP_200389210.1">
    <property type="nucleotide sequence ID" value="NZ_NRSD01000024.1"/>
</dbReference>